<name>A0A182JKA3_ANOAO</name>
<evidence type="ECO:0000313" key="1">
    <source>
        <dbReference type="EnsemblMetazoa" id="AATE019656-PA.1"/>
    </source>
</evidence>
<reference evidence="1" key="1">
    <citation type="submission" date="2022-08" db="UniProtKB">
        <authorList>
            <consortium name="EnsemblMetazoa"/>
        </authorList>
    </citation>
    <scope>IDENTIFICATION</scope>
    <source>
        <strain evidence="1">EBRO</strain>
    </source>
</reference>
<dbReference type="AlphaFoldDB" id="A0A182JKA3"/>
<dbReference type="EnsemblMetazoa" id="AATE019656-RA">
    <property type="protein sequence ID" value="AATE019656-PA.1"/>
    <property type="gene ID" value="AATE019656"/>
</dbReference>
<accession>A0A182JKA3</accession>
<proteinExistence type="predicted"/>
<sequence length="483" mass="55779">LYLWNLVWRPSPTLRVIDVRVFSDQAPFEDKDFVEKQSDCIHATVLQSLYVNVSYGDQHRKSRINIVSIRDLPISKAKFAGTVIKHLIKYDWTAKFLFLLPSVPNKDIGHISSLAAALTFNRLFNNVFVVNERRIFTFNILLNALQRHDHVRAAIDHLYSDKFCQMHRYHLNEAIASETYPFHFVTYGRYSSFTREAFFLSMFVDRLNISMVDREVPLNSVDTRQLESILKENGIATAFGHTPGNFRRVFSNEMEVQFFILSPPTLRHVGRAETLLVFCYTIAIFNLVILYVSCVTSNLSTVRYRVGVKTVQDLIDQQIPILGHEPIMETLQMSRSNLNLNGSGTLLAVAHICSYLRLAEQHSPHLYHCIREPVLSHYIVYLLHQESILHEPLQKYVALSYQADLYRYWDNFIPTKVPMPKERPGLTAKVIAFEELIWQFVILPSGALLGAVVFVLELAWHNAQLRWGKKKSQPKRNSNVITL</sequence>
<dbReference type="VEuPathDB" id="VectorBase:AATE019656"/>
<protein>
    <submittedName>
        <fullName evidence="1">Uncharacterized protein</fullName>
    </submittedName>
</protein>
<organism evidence="1">
    <name type="scientific">Anopheles atroparvus</name>
    <name type="common">European mosquito</name>
    <dbReference type="NCBI Taxonomy" id="41427"/>
    <lineage>
        <taxon>Eukaryota</taxon>
        <taxon>Metazoa</taxon>
        <taxon>Ecdysozoa</taxon>
        <taxon>Arthropoda</taxon>
        <taxon>Hexapoda</taxon>
        <taxon>Insecta</taxon>
        <taxon>Pterygota</taxon>
        <taxon>Neoptera</taxon>
        <taxon>Endopterygota</taxon>
        <taxon>Diptera</taxon>
        <taxon>Nematocera</taxon>
        <taxon>Culicoidea</taxon>
        <taxon>Culicidae</taxon>
        <taxon>Anophelinae</taxon>
        <taxon>Anopheles</taxon>
    </lineage>
</organism>